<dbReference type="GO" id="GO:0005634">
    <property type="term" value="C:nucleus"/>
    <property type="evidence" value="ECO:0007669"/>
    <property type="project" value="UniProtKB-SubCell"/>
</dbReference>
<evidence type="ECO:0000256" key="4">
    <source>
        <dbReference type="ARBA" id="ARBA00022833"/>
    </source>
</evidence>
<evidence type="ECO:0000313" key="10">
    <source>
        <dbReference type="Proteomes" id="UP000694523"/>
    </source>
</evidence>
<organism evidence="9 10">
    <name type="scientific">Neogobius melanostomus</name>
    <name type="common">round goby</name>
    <dbReference type="NCBI Taxonomy" id="47308"/>
    <lineage>
        <taxon>Eukaryota</taxon>
        <taxon>Metazoa</taxon>
        <taxon>Chordata</taxon>
        <taxon>Craniata</taxon>
        <taxon>Vertebrata</taxon>
        <taxon>Euteleostomi</taxon>
        <taxon>Actinopterygii</taxon>
        <taxon>Neopterygii</taxon>
        <taxon>Teleostei</taxon>
        <taxon>Neoteleostei</taxon>
        <taxon>Acanthomorphata</taxon>
        <taxon>Gobiaria</taxon>
        <taxon>Gobiiformes</taxon>
        <taxon>Gobioidei</taxon>
        <taxon>Gobiidae</taxon>
        <taxon>Benthophilinae</taxon>
        <taxon>Neogobiini</taxon>
        <taxon>Neogobius</taxon>
    </lineage>
</organism>
<dbReference type="PROSITE" id="PS50808">
    <property type="entry name" value="ZF_BED"/>
    <property type="match status" value="1"/>
</dbReference>
<dbReference type="GO" id="GO:0008270">
    <property type="term" value="F:zinc ion binding"/>
    <property type="evidence" value="ECO:0007669"/>
    <property type="project" value="UniProtKB-KW"/>
</dbReference>
<dbReference type="InterPro" id="IPR003656">
    <property type="entry name" value="Znf_BED"/>
</dbReference>
<reference evidence="9" key="1">
    <citation type="submission" date="2025-08" db="UniProtKB">
        <authorList>
            <consortium name="Ensembl"/>
        </authorList>
    </citation>
    <scope>IDENTIFICATION</scope>
</reference>
<evidence type="ECO:0000256" key="6">
    <source>
        <dbReference type="ARBA" id="ARBA00023242"/>
    </source>
</evidence>
<keyword evidence="5" id="KW-0238">DNA-binding</keyword>
<name>A0A8C6WT63_9GOBI</name>
<protein>
    <recommendedName>
        <fullName evidence="8">BED-type domain-containing protein</fullName>
    </recommendedName>
</protein>
<dbReference type="SUPFAM" id="SSF53098">
    <property type="entry name" value="Ribonuclease H-like"/>
    <property type="match status" value="1"/>
</dbReference>
<dbReference type="Ensembl" id="ENSNMLT00000033191.1">
    <property type="protein sequence ID" value="ENSNMLP00000029752.1"/>
    <property type="gene ID" value="ENSNMLG00000018838.1"/>
</dbReference>
<feature type="domain" description="BED-type" evidence="8">
    <location>
        <begin position="15"/>
        <end position="73"/>
    </location>
</feature>
<keyword evidence="10" id="KW-1185">Reference proteome</keyword>
<dbReference type="GO" id="GO:0046983">
    <property type="term" value="F:protein dimerization activity"/>
    <property type="evidence" value="ECO:0007669"/>
    <property type="project" value="InterPro"/>
</dbReference>
<comment type="subcellular location">
    <subcellularLocation>
        <location evidence="1">Nucleus</location>
    </subcellularLocation>
</comment>
<dbReference type="GO" id="GO:0003677">
    <property type="term" value="F:DNA binding"/>
    <property type="evidence" value="ECO:0007669"/>
    <property type="project" value="UniProtKB-KW"/>
</dbReference>
<dbReference type="AlphaFoldDB" id="A0A8C6WT63"/>
<dbReference type="InterPro" id="IPR012337">
    <property type="entry name" value="RNaseH-like_sf"/>
</dbReference>
<dbReference type="PANTHER" id="PTHR47501">
    <property type="entry name" value="TRANSPOSASE-RELATED"/>
    <property type="match status" value="1"/>
</dbReference>
<keyword evidence="6" id="KW-0539">Nucleus</keyword>
<evidence type="ECO:0000256" key="3">
    <source>
        <dbReference type="ARBA" id="ARBA00022771"/>
    </source>
</evidence>
<keyword evidence="2" id="KW-0479">Metal-binding</keyword>
<evidence type="ECO:0000256" key="7">
    <source>
        <dbReference type="PROSITE-ProRule" id="PRU00027"/>
    </source>
</evidence>
<dbReference type="Pfam" id="PF05699">
    <property type="entry name" value="Dimer_Tnp_hAT"/>
    <property type="match status" value="1"/>
</dbReference>
<proteinExistence type="predicted"/>
<dbReference type="InterPro" id="IPR008906">
    <property type="entry name" value="HATC_C_dom"/>
</dbReference>
<sequence>KGRVYTEIPPFSPLSLKADVWTHFGFKAKEGNQGIDKTNAICKHCQASIRHTGNTTNLRAHLQRHHADKLMAPTPKQRRLDFQEPKVTTTKAELNRLVASFVVEDMLPISTVESPSFRNVLARIPVSGRPPSDRKTFASYLDQCYEKMETQVKQTFETLEIVSTTADIWTTCNKSFLGMTSHWINPENFQREKAAIACKRIKGRHTYDVVASEIEQRHSSYGLSHKVTATVTDNGSNFVKAFKVYECQALDGEEEEVNDGDQETVFTDMEDVLCSGNDTDSEGQFSLPPHFRCASHTLNLISTNDVNKWLTANSESKNVYRSATAKCSALWTQASRSTVFVVPTSTRWNSFHDALSRIIVLPLQTLNSLCSRLEIKAFIEKEYQFLKEYCAGMKPITVALDILQGEDNCFYGALLPTLESLMSRTVALKQGLSRRTAGLPDAIVEVGLFYIEFQFSHSKALLAAVTLPQFKLRWLKEEDRREALRTLLTTECRATRNDGQEDDDVTPYDSETEVIDYLKSGSDMEVLNRFPTIKRLFMKYNTATPSSAPVERLFSLGSLVLSPRRNRLSDKRFERLLLMRFNHFFDKCVN</sequence>
<keyword evidence="3 7" id="KW-0863">Zinc-finger</keyword>
<dbReference type="Pfam" id="PF02892">
    <property type="entry name" value="zf-BED"/>
    <property type="match status" value="1"/>
</dbReference>
<evidence type="ECO:0000256" key="1">
    <source>
        <dbReference type="ARBA" id="ARBA00004123"/>
    </source>
</evidence>
<keyword evidence="4" id="KW-0862">Zinc</keyword>
<evidence type="ECO:0000259" key="8">
    <source>
        <dbReference type="PROSITE" id="PS50808"/>
    </source>
</evidence>
<reference evidence="9" key="2">
    <citation type="submission" date="2025-09" db="UniProtKB">
        <authorList>
            <consortium name="Ensembl"/>
        </authorList>
    </citation>
    <scope>IDENTIFICATION</scope>
</reference>
<dbReference type="SUPFAM" id="SSF57667">
    <property type="entry name" value="beta-beta-alpha zinc fingers"/>
    <property type="match status" value="1"/>
</dbReference>
<evidence type="ECO:0000256" key="5">
    <source>
        <dbReference type="ARBA" id="ARBA00023125"/>
    </source>
</evidence>
<dbReference type="PANTHER" id="PTHR47501:SF7">
    <property type="entry name" value="TRANSPOSASE"/>
    <property type="match status" value="1"/>
</dbReference>
<accession>A0A8C6WT63</accession>
<dbReference type="Proteomes" id="UP000694523">
    <property type="component" value="Unplaced"/>
</dbReference>
<dbReference type="SMART" id="SM00614">
    <property type="entry name" value="ZnF_BED"/>
    <property type="match status" value="1"/>
</dbReference>
<dbReference type="InterPro" id="IPR036236">
    <property type="entry name" value="Znf_C2H2_sf"/>
</dbReference>
<evidence type="ECO:0000313" key="9">
    <source>
        <dbReference type="Ensembl" id="ENSNMLP00000029752.1"/>
    </source>
</evidence>
<evidence type="ECO:0000256" key="2">
    <source>
        <dbReference type="ARBA" id="ARBA00022723"/>
    </source>
</evidence>